<dbReference type="InterPro" id="IPR005471">
    <property type="entry name" value="Tscrpt_reg_IclR_N"/>
</dbReference>
<feature type="region of interest" description="Disordered" evidence="1">
    <location>
        <begin position="84"/>
        <end position="185"/>
    </location>
</feature>
<sequence>MATENTTANTATENRPTGADGAANGVTPIAGAGRPSGAAGDVWDALTATPGGTVAAIAAASEVSRATVTRTLTALERDGRAVRARGGWDGGKRLPDVWNAVTPPTDTDTPPTDDAAPTAPSDDAGATATDGATATTDGATATTDGTDKDTEPQDVPQTSPDTDGDTDATDTNTGTSGDDGGPVIDTAAVGEARDALRALGAAIADALTALDGGDGAAALGAVEAVYGGSGRARRLVRAAANGRPRNASGIARSLPGEMRAKVAAHLAAYPGAEFTPHEVGKALGHSAGAVSNALDRLVEAGRAELVCERPRRFTAVPAADSARTVATTAH</sequence>
<keyword evidence="4" id="KW-1185">Reference proteome</keyword>
<feature type="domain" description="HTH iclR-type" evidence="2">
    <location>
        <begin position="42"/>
        <end position="79"/>
    </location>
</feature>
<protein>
    <recommendedName>
        <fullName evidence="2">HTH iclR-type domain-containing protein</fullName>
    </recommendedName>
</protein>
<reference evidence="3 4" key="1">
    <citation type="journal article" date="2019" name="Int. J. Syst. Evol. Microbiol.">
        <title>The Global Catalogue of Microorganisms (GCM) 10K type strain sequencing project: providing services to taxonomists for standard genome sequencing and annotation.</title>
        <authorList>
            <consortium name="The Broad Institute Genomics Platform"/>
            <consortium name="The Broad Institute Genome Sequencing Center for Infectious Disease"/>
            <person name="Wu L."/>
            <person name="Ma J."/>
        </authorList>
    </citation>
    <scope>NUCLEOTIDE SEQUENCE [LARGE SCALE GENOMIC DNA]</scope>
    <source>
        <strain evidence="3 4">JCM 3325</strain>
    </source>
</reference>
<dbReference type="SUPFAM" id="SSF46785">
    <property type="entry name" value="Winged helix' DNA-binding domain"/>
    <property type="match status" value="1"/>
</dbReference>
<evidence type="ECO:0000313" key="4">
    <source>
        <dbReference type="Proteomes" id="UP001501231"/>
    </source>
</evidence>
<name>A0ABN3KCV6_9ACTN</name>
<accession>A0ABN3KCV6</accession>
<evidence type="ECO:0000313" key="3">
    <source>
        <dbReference type="EMBL" id="GAA2456127.1"/>
    </source>
</evidence>
<feature type="region of interest" description="Disordered" evidence="1">
    <location>
        <begin position="1"/>
        <end position="37"/>
    </location>
</feature>
<proteinExistence type="predicted"/>
<dbReference type="EMBL" id="BAAARW010000044">
    <property type="protein sequence ID" value="GAA2456127.1"/>
    <property type="molecule type" value="Genomic_DNA"/>
</dbReference>
<feature type="compositionally biased region" description="Low complexity" evidence="1">
    <location>
        <begin position="102"/>
        <end position="144"/>
    </location>
</feature>
<dbReference type="InterPro" id="IPR036390">
    <property type="entry name" value="WH_DNA-bd_sf"/>
</dbReference>
<gene>
    <name evidence="3" type="ORF">GCM10010191_89310</name>
</gene>
<feature type="compositionally biased region" description="Low complexity" evidence="1">
    <location>
        <begin position="1"/>
        <end position="14"/>
    </location>
</feature>
<organism evidence="3 4">
    <name type="scientific">Actinomadura vinacea</name>
    <dbReference type="NCBI Taxonomy" id="115336"/>
    <lineage>
        <taxon>Bacteria</taxon>
        <taxon>Bacillati</taxon>
        <taxon>Actinomycetota</taxon>
        <taxon>Actinomycetes</taxon>
        <taxon>Streptosporangiales</taxon>
        <taxon>Thermomonosporaceae</taxon>
        <taxon>Actinomadura</taxon>
    </lineage>
</organism>
<dbReference type="Pfam" id="PF09339">
    <property type="entry name" value="HTH_IclR"/>
    <property type="match status" value="1"/>
</dbReference>
<evidence type="ECO:0000256" key="1">
    <source>
        <dbReference type="SAM" id="MobiDB-lite"/>
    </source>
</evidence>
<evidence type="ECO:0000259" key="2">
    <source>
        <dbReference type="Pfam" id="PF09339"/>
    </source>
</evidence>
<dbReference type="RefSeq" id="WP_344597816.1">
    <property type="nucleotide sequence ID" value="NZ_BAAARW010000044.1"/>
</dbReference>
<dbReference type="Proteomes" id="UP001501231">
    <property type="component" value="Unassembled WGS sequence"/>
</dbReference>
<comment type="caution">
    <text evidence="3">The sequence shown here is derived from an EMBL/GenBank/DDBJ whole genome shotgun (WGS) entry which is preliminary data.</text>
</comment>